<dbReference type="SMART" id="SM00944">
    <property type="entry name" value="Pro-kuma_activ"/>
    <property type="match status" value="1"/>
</dbReference>
<dbReference type="InterPro" id="IPR036852">
    <property type="entry name" value="Peptidase_S8/S53_dom_sf"/>
</dbReference>
<evidence type="ECO:0000256" key="8">
    <source>
        <dbReference type="SAM" id="MobiDB-lite"/>
    </source>
</evidence>
<dbReference type="PANTHER" id="PTHR14218:SF15">
    <property type="entry name" value="TRIPEPTIDYL-PEPTIDASE 1"/>
    <property type="match status" value="1"/>
</dbReference>
<evidence type="ECO:0000313" key="11">
    <source>
        <dbReference type="Proteomes" id="UP000000851"/>
    </source>
</evidence>
<dbReference type="InterPro" id="IPR030400">
    <property type="entry name" value="Sedolisin_dom"/>
</dbReference>
<evidence type="ECO:0000313" key="10">
    <source>
        <dbReference type="EMBL" id="ACU77611.1"/>
    </source>
</evidence>
<dbReference type="GO" id="GO:0008240">
    <property type="term" value="F:tripeptidyl-peptidase activity"/>
    <property type="evidence" value="ECO:0007669"/>
    <property type="project" value="TreeGrafter"/>
</dbReference>
<dbReference type="InterPro" id="IPR050819">
    <property type="entry name" value="Tripeptidyl-peptidase_I"/>
</dbReference>
<keyword evidence="11" id="KW-1185">Reference proteome</keyword>
<evidence type="ECO:0000256" key="5">
    <source>
        <dbReference type="ARBA" id="ARBA00022825"/>
    </source>
</evidence>
<dbReference type="EMBL" id="CP001700">
    <property type="protein sequence ID" value="ACU77611.1"/>
    <property type="molecule type" value="Genomic_DNA"/>
</dbReference>
<dbReference type="STRING" id="479433.Caci_8798"/>
<evidence type="ECO:0000256" key="4">
    <source>
        <dbReference type="ARBA" id="ARBA00022801"/>
    </source>
</evidence>
<dbReference type="HOGENOM" id="CLU_012501_2_0_11"/>
<proteinExistence type="predicted"/>
<gene>
    <name evidence="10" type="ordered locus">Caci_8798</name>
</gene>
<dbReference type="PROSITE" id="PS00138">
    <property type="entry name" value="SUBTILASE_SER"/>
    <property type="match status" value="1"/>
</dbReference>
<evidence type="ECO:0000259" key="9">
    <source>
        <dbReference type="PROSITE" id="PS51695"/>
    </source>
</evidence>
<keyword evidence="4" id="KW-0378">Hydrolase</keyword>
<dbReference type="KEGG" id="cai:Caci_8798"/>
<evidence type="ECO:0000256" key="3">
    <source>
        <dbReference type="ARBA" id="ARBA00022723"/>
    </source>
</evidence>
<dbReference type="PANTHER" id="PTHR14218">
    <property type="entry name" value="PROTEASE S8 TRIPEPTIDYL PEPTIDASE I CLN2"/>
    <property type="match status" value="1"/>
</dbReference>
<dbReference type="InterPro" id="IPR023828">
    <property type="entry name" value="Peptidase_S8_Ser-AS"/>
</dbReference>
<feature type="compositionally biased region" description="Polar residues" evidence="8">
    <location>
        <begin position="122"/>
        <end position="131"/>
    </location>
</feature>
<reference evidence="10 11" key="1">
    <citation type="journal article" date="2009" name="Stand. Genomic Sci.">
        <title>Complete genome sequence of Catenulispora acidiphila type strain (ID 139908).</title>
        <authorList>
            <person name="Copeland A."/>
            <person name="Lapidus A."/>
            <person name="Glavina Del Rio T."/>
            <person name="Nolan M."/>
            <person name="Lucas S."/>
            <person name="Chen F."/>
            <person name="Tice H."/>
            <person name="Cheng J.F."/>
            <person name="Bruce D."/>
            <person name="Goodwin L."/>
            <person name="Pitluck S."/>
            <person name="Mikhailova N."/>
            <person name="Pati A."/>
            <person name="Ivanova N."/>
            <person name="Mavromatis K."/>
            <person name="Chen A."/>
            <person name="Palaniappan K."/>
            <person name="Chain P."/>
            <person name="Land M."/>
            <person name="Hauser L."/>
            <person name="Chang Y.J."/>
            <person name="Jeffries C.D."/>
            <person name="Chertkov O."/>
            <person name="Brettin T."/>
            <person name="Detter J.C."/>
            <person name="Han C."/>
            <person name="Ali Z."/>
            <person name="Tindall B.J."/>
            <person name="Goker M."/>
            <person name="Bristow J."/>
            <person name="Eisen J.A."/>
            <person name="Markowitz V."/>
            <person name="Hugenholtz P."/>
            <person name="Kyrpides N.C."/>
            <person name="Klenk H.P."/>
        </authorList>
    </citation>
    <scope>NUCLEOTIDE SEQUENCE [LARGE SCALE GENOMIC DNA]</scope>
    <source>
        <strain evidence="11">DSM 44928 / JCM 14897 / NBRC 102108 / NRRL B-24433 / ID139908</strain>
    </source>
</reference>
<dbReference type="SUPFAM" id="SSF52743">
    <property type="entry name" value="Subtilisin-like"/>
    <property type="match status" value="1"/>
</dbReference>
<organism evidence="10 11">
    <name type="scientific">Catenulispora acidiphila (strain DSM 44928 / JCM 14897 / NBRC 102108 / NRRL B-24433 / ID139908)</name>
    <dbReference type="NCBI Taxonomy" id="479433"/>
    <lineage>
        <taxon>Bacteria</taxon>
        <taxon>Bacillati</taxon>
        <taxon>Actinomycetota</taxon>
        <taxon>Actinomycetes</taxon>
        <taxon>Catenulisporales</taxon>
        <taxon>Catenulisporaceae</taxon>
        <taxon>Catenulispora</taxon>
    </lineage>
</organism>
<dbReference type="GO" id="GO:0006508">
    <property type="term" value="P:proteolysis"/>
    <property type="evidence" value="ECO:0007669"/>
    <property type="project" value="UniProtKB-KW"/>
</dbReference>
<feature type="region of interest" description="Disordered" evidence="8">
    <location>
        <begin position="372"/>
        <end position="393"/>
    </location>
</feature>
<feature type="region of interest" description="Disordered" evidence="8">
    <location>
        <begin position="122"/>
        <end position="141"/>
    </location>
</feature>
<dbReference type="AlphaFoldDB" id="C7Q274"/>
<keyword evidence="5" id="KW-0720">Serine protease</keyword>
<dbReference type="InterPro" id="IPR015366">
    <property type="entry name" value="S53_propep"/>
</dbReference>
<evidence type="ECO:0000256" key="2">
    <source>
        <dbReference type="ARBA" id="ARBA00022670"/>
    </source>
</evidence>
<dbReference type="CDD" id="cd04056">
    <property type="entry name" value="Peptidases_S53"/>
    <property type="match status" value="1"/>
</dbReference>
<comment type="cofactor">
    <cofactor evidence="1">
        <name>Ca(2+)</name>
        <dbReference type="ChEBI" id="CHEBI:29108"/>
    </cofactor>
</comment>
<dbReference type="GO" id="GO:0046872">
    <property type="term" value="F:metal ion binding"/>
    <property type="evidence" value="ECO:0007669"/>
    <property type="project" value="UniProtKB-KW"/>
</dbReference>
<dbReference type="PROSITE" id="PS51695">
    <property type="entry name" value="SEDOLISIN"/>
    <property type="match status" value="1"/>
</dbReference>
<dbReference type="CDD" id="cd11377">
    <property type="entry name" value="Pro-peptidase_S53"/>
    <property type="match status" value="1"/>
</dbReference>
<sequence>MYLAGQDAQGLADYARSVADPKSGAYQHFLTPAQVQARFGASAEQVAAVKAWLSGAGLTVTGQTEDYIAVQGSTAAVAAALNTSFHEYATSDGSLRAPSRDVSVPAGVRSAIIGITGLSQERTANKPNNSDAADARDKQSSKVAADGVPYLGTYPCSDYSGQQVATSLPALNGKSVPWAVCGYTPKQVRGAYGVSDSGLSGKGVTVAVLDAYGLPTMQADANKYASLHGDKPFRPGQYSEIVTPGQWTDADACGGADGWAGEEALDVESVHGMAPDAKVLYIGANSCFDTAGDGVAANGGLLDSLQLVVNHHLADMVSNSWGELMHFLDPSGNPVDLDPALIQIYEQTFQKGAAEGIGFYFSSGDCSDDNTGSGCGADNGSSRSQAEYPTSSPWVTSVGGTSVAIGADNRLQFQTSWQTASSSLATGNSAWTPSSYLYGGGGGTSDVFAQPWYQSWTVPSSLSRTLLDGTATSPKRVVPDVAAYGDPSTGFLQGYTQELPDGSTGYAESRIGGTSLAAPTFVGIQADAQQAQHRAIGFANPEIYLRATFGLFTDVTDHPRTNTPLAVVRGLPTAPSLRLLGDGVDLHATQGYDNATGVGSPNARYLASFR</sequence>
<evidence type="ECO:0000256" key="7">
    <source>
        <dbReference type="ARBA" id="ARBA00023145"/>
    </source>
</evidence>
<accession>C7Q274</accession>
<name>C7Q274_CATAD</name>
<dbReference type="Proteomes" id="UP000000851">
    <property type="component" value="Chromosome"/>
</dbReference>
<feature type="domain" description="Peptidase S53" evidence="9">
    <location>
        <begin position="182"/>
        <end position="610"/>
    </location>
</feature>
<dbReference type="Pfam" id="PF09286">
    <property type="entry name" value="Pro-kuma_activ"/>
    <property type="match status" value="1"/>
</dbReference>
<dbReference type="InParanoid" id="C7Q274"/>
<keyword evidence="3" id="KW-0479">Metal-binding</keyword>
<protein>
    <submittedName>
        <fullName evidence="10">Peptidase S53 propeptide</fullName>
    </submittedName>
</protein>
<keyword evidence="7" id="KW-0865">Zymogen</keyword>
<dbReference type="Gene3D" id="3.40.50.200">
    <property type="entry name" value="Peptidase S8/S53 domain"/>
    <property type="match status" value="1"/>
</dbReference>
<dbReference type="SUPFAM" id="SSF54897">
    <property type="entry name" value="Protease propeptides/inhibitors"/>
    <property type="match status" value="1"/>
</dbReference>
<feature type="compositionally biased region" description="Polar residues" evidence="8">
    <location>
        <begin position="379"/>
        <end position="393"/>
    </location>
</feature>
<dbReference type="eggNOG" id="COG4934">
    <property type="taxonomic scope" value="Bacteria"/>
</dbReference>
<dbReference type="GO" id="GO:0004252">
    <property type="term" value="F:serine-type endopeptidase activity"/>
    <property type="evidence" value="ECO:0007669"/>
    <property type="project" value="InterPro"/>
</dbReference>
<keyword evidence="6" id="KW-0106">Calcium</keyword>
<keyword evidence="2" id="KW-0645">Protease</keyword>
<evidence type="ECO:0000256" key="6">
    <source>
        <dbReference type="ARBA" id="ARBA00022837"/>
    </source>
</evidence>
<evidence type="ECO:0000256" key="1">
    <source>
        <dbReference type="ARBA" id="ARBA00001913"/>
    </source>
</evidence>